<feature type="signal peptide" evidence="2">
    <location>
        <begin position="1"/>
        <end position="19"/>
    </location>
</feature>
<accession>A0A8R1U9U4</accession>
<evidence type="ECO:0000313" key="3">
    <source>
        <dbReference type="EnsemblMetazoa" id="PPA14023.1"/>
    </source>
</evidence>
<keyword evidence="4" id="KW-1185">Reference proteome</keyword>
<evidence type="ECO:0000256" key="1">
    <source>
        <dbReference type="SAM" id="MobiDB-lite"/>
    </source>
</evidence>
<name>A0A2A6CSG7_PRIPA</name>
<evidence type="ECO:0000313" key="4">
    <source>
        <dbReference type="Proteomes" id="UP000005239"/>
    </source>
</evidence>
<reference evidence="3" key="2">
    <citation type="submission" date="2022-06" db="UniProtKB">
        <authorList>
            <consortium name="EnsemblMetazoa"/>
        </authorList>
    </citation>
    <scope>IDENTIFICATION</scope>
    <source>
        <strain evidence="3">PS312</strain>
    </source>
</reference>
<gene>
    <name evidence="3" type="primary">WBGene00103577</name>
</gene>
<feature type="region of interest" description="Disordered" evidence="1">
    <location>
        <begin position="269"/>
        <end position="305"/>
    </location>
</feature>
<feature type="region of interest" description="Disordered" evidence="1">
    <location>
        <begin position="56"/>
        <end position="100"/>
    </location>
</feature>
<dbReference type="EnsemblMetazoa" id="PPA14023.1">
    <property type="protein sequence ID" value="PPA14023.1"/>
    <property type="gene ID" value="WBGene00103577"/>
</dbReference>
<feature type="compositionally biased region" description="Polar residues" evidence="1">
    <location>
        <begin position="184"/>
        <end position="211"/>
    </location>
</feature>
<reference evidence="4" key="1">
    <citation type="journal article" date="2008" name="Nat. Genet.">
        <title>The Pristionchus pacificus genome provides a unique perspective on nematode lifestyle and parasitism.</title>
        <authorList>
            <person name="Dieterich C."/>
            <person name="Clifton S.W."/>
            <person name="Schuster L.N."/>
            <person name="Chinwalla A."/>
            <person name="Delehaunty K."/>
            <person name="Dinkelacker I."/>
            <person name="Fulton L."/>
            <person name="Fulton R."/>
            <person name="Godfrey J."/>
            <person name="Minx P."/>
            <person name="Mitreva M."/>
            <person name="Roeseler W."/>
            <person name="Tian H."/>
            <person name="Witte H."/>
            <person name="Yang S.P."/>
            <person name="Wilson R.K."/>
            <person name="Sommer R.J."/>
        </authorList>
    </citation>
    <scope>NUCLEOTIDE SEQUENCE [LARGE SCALE GENOMIC DNA]</scope>
    <source>
        <strain evidence="4">PS312</strain>
    </source>
</reference>
<dbReference type="Proteomes" id="UP000005239">
    <property type="component" value="Unassembled WGS sequence"/>
</dbReference>
<organism evidence="3 4">
    <name type="scientific">Pristionchus pacificus</name>
    <name type="common">Parasitic nematode worm</name>
    <dbReference type="NCBI Taxonomy" id="54126"/>
    <lineage>
        <taxon>Eukaryota</taxon>
        <taxon>Metazoa</taxon>
        <taxon>Ecdysozoa</taxon>
        <taxon>Nematoda</taxon>
        <taxon>Chromadorea</taxon>
        <taxon>Rhabditida</taxon>
        <taxon>Rhabditina</taxon>
        <taxon>Diplogasteromorpha</taxon>
        <taxon>Diplogasteroidea</taxon>
        <taxon>Neodiplogasteridae</taxon>
        <taxon>Pristionchus</taxon>
    </lineage>
</organism>
<feature type="compositionally biased region" description="Basic and acidic residues" evidence="1">
    <location>
        <begin position="158"/>
        <end position="183"/>
    </location>
</feature>
<proteinExistence type="predicted"/>
<feature type="compositionally biased region" description="Basic and acidic residues" evidence="1">
    <location>
        <begin position="56"/>
        <end position="96"/>
    </location>
</feature>
<dbReference type="AlphaFoldDB" id="A0A2A6CSG7"/>
<keyword evidence="2" id="KW-0732">Signal</keyword>
<protein>
    <submittedName>
        <fullName evidence="3">Uncharacterized protein</fullName>
    </submittedName>
</protein>
<accession>A0A2A6CSG7</accession>
<feature type="chain" id="PRO_5043657864" evidence="2">
    <location>
        <begin position="20"/>
        <end position="305"/>
    </location>
</feature>
<feature type="compositionally biased region" description="Polar residues" evidence="1">
    <location>
        <begin position="274"/>
        <end position="305"/>
    </location>
</feature>
<feature type="region of interest" description="Disordered" evidence="1">
    <location>
        <begin position="135"/>
        <end position="215"/>
    </location>
</feature>
<sequence>MISLFLLLFLPMIIPLISLCYWKKKQVKAVKQLKVTKKPKKRDDFLNRLRNSIANEHDDNSISKTAEGDESKKKTKKNKDLMRPSREHIDSPKEELLPTGENINDAYEKIGPSQEKVLYYLSIYCIHIYEGETIGDGSKEVIPPGSIEKGGSASIEKLSNEKASGSKEKIKEKEKEPGTELRHLQSTQSTTKRTEYTPSSCSNTQHNSSTAKSHHAGEFKGIVKDAPSIQWILPISEIPKPRVTAMNMKFGGSGETIGSAEILKDVKMGDEEATQSTQRSSSDTAVKSQMTQVRTVSDPPTQMTQ</sequence>
<evidence type="ECO:0000256" key="2">
    <source>
        <dbReference type="SAM" id="SignalP"/>
    </source>
</evidence>